<dbReference type="InterPro" id="IPR010359">
    <property type="entry name" value="IrrE_HExxH"/>
</dbReference>
<dbReference type="OrthoDB" id="9794834at2"/>
<proteinExistence type="predicted"/>
<reference evidence="2 5" key="1">
    <citation type="submission" date="2018-02" db="EMBL/GenBank/DDBJ databases">
        <title>Deep subsurface shale carbon reservoir microbial communities from Ohio and West Virginia, USA.</title>
        <authorList>
            <person name="Wrighton K."/>
        </authorList>
    </citation>
    <scope>NUCLEOTIDE SEQUENCE [LARGE SCALE GENOMIC DNA]</scope>
    <source>
        <strain evidence="2 5">UTICA-S1B6</strain>
    </source>
</reference>
<dbReference type="RefSeq" id="WP_104416219.1">
    <property type="nucleotide sequence ID" value="NZ_PTIT01000013.1"/>
</dbReference>
<evidence type="ECO:0000313" key="2">
    <source>
        <dbReference type="EMBL" id="PPK51343.1"/>
    </source>
</evidence>
<dbReference type="PANTHER" id="PTHR43236">
    <property type="entry name" value="ANTITOXIN HIGA1"/>
    <property type="match status" value="1"/>
</dbReference>
<reference evidence="3 4" key="2">
    <citation type="submission" date="2018-02" db="EMBL/GenBank/DDBJ databases">
        <title>Subsurface microbial communities from deep shales in Ohio and West Virginia, USA.</title>
        <authorList>
            <person name="Wrighton K."/>
        </authorList>
    </citation>
    <scope>NUCLEOTIDE SEQUENCE [LARGE SCALE GENOMIC DNA]</scope>
    <source>
        <strain evidence="3 4">UTICA-S1B9</strain>
    </source>
</reference>
<comment type="caution">
    <text evidence="3">The sequence shown here is derived from an EMBL/GenBank/DDBJ whole genome shotgun (WGS) entry which is preliminary data.</text>
</comment>
<gene>
    <name evidence="3" type="ORF">B0H24_101240</name>
    <name evidence="2" type="ORF">BY455_11340</name>
</gene>
<organism evidence="3 4">
    <name type="scientific">Marinobacter persicus</name>
    <dbReference type="NCBI Taxonomy" id="930118"/>
    <lineage>
        <taxon>Bacteria</taxon>
        <taxon>Pseudomonadati</taxon>
        <taxon>Pseudomonadota</taxon>
        <taxon>Gammaproteobacteria</taxon>
        <taxon>Pseudomonadales</taxon>
        <taxon>Marinobacteraceae</taxon>
        <taxon>Marinobacter</taxon>
    </lineage>
</organism>
<dbReference type="Pfam" id="PF06114">
    <property type="entry name" value="Peptidase_M78"/>
    <property type="match status" value="1"/>
</dbReference>
<evidence type="ECO:0000259" key="1">
    <source>
        <dbReference type="Pfam" id="PF06114"/>
    </source>
</evidence>
<dbReference type="Proteomes" id="UP000239648">
    <property type="component" value="Unassembled WGS sequence"/>
</dbReference>
<protein>
    <submittedName>
        <fullName evidence="3">Zn-dependent peptidase ImmA (M78 family)</fullName>
    </submittedName>
</protein>
<sequence>MAEKLHIGSCSGFLLELQLDERRTEGLGLVWGKGELCVNGTSVLAGQDGSVEWTWVDLLEWLAKNWSYLLCEQSFPFQVKATDISTLARDLEKRWENMPEERVEDEEEEAFRFLNRHDLASAFKGLYFPAVFVIRQGELFEVSSTEQGETIRLPLEQAVADLEAIGNHLAELANEVDQGRGLLAAQQWMAREQQLERKALPLLTGLSSETLECLNPANDAQFWEQESDRPFADSELVAAARMTVGVLLPEEQTQIFGLIRGLSKSSTDELDSLADTLAKDFREIGKPYDQGYWAAAWLRRKLGLGKSDVVQPAELLKSWGVQIQSFEMPESKLDALACWGRLHGPAILVNKSAESTPAHVHGENSTLAHEICHLLLDRKGALPVAEVLNGNTPERLEKRARAFAAELLLPRYVASDAVRHAGTLKEAVADLLETYAVSNELICWQIINSEIYITLAESEQSWLQRQVGRKV</sequence>
<feature type="domain" description="IrrE N-terminal-like" evidence="1">
    <location>
        <begin position="320"/>
        <end position="443"/>
    </location>
</feature>
<dbReference type="AlphaFoldDB" id="A0A2S6G667"/>
<accession>A0A2S6G667</accession>
<evidence type="ECO:0000313" key="4">
    <source>
        <dbReference type="Proteomes" id="UP000239446"/>
    </source>
</evidence>
<dbReference type="EMBL" id="PTIT01000013">
    <property type="protein sequence ID" value="PPK51343.1"/>
    <property type="molecule type" value="Genomic_DNA"/>
</dbReference>
<evidence type="ECO:0000313" key="5">
    <source>
        <dbReference type="Proteomes" id="UP000239648"/>
    </source>
</evidence>
<name>A0A2S6G667_9GAMM</name>
<dbReference type="EMBL" id="PTIU01000012">
    <property type="protein sequence ID" value="PPK54596.1"/>
    <property type="molecule type" value="Genomic_DNA"/>
</dbReference>
<dbReference type="PANTHER" id="PTHR43236:SF2">
    <property type="entry name" value="BLL0069 PROTEIN"/>
    <property type="match status" value="1"/>
</dbReference>
<keyword evidence="5" id="KW-1185">Reference proteome</keyword>
<dbReference type="Proteomes" id="UP000239446">
    <property type="component" value="Unassembled WGS sequence"/>
</dbReference>
<evidence type="ECO:0000313" key="3">
    <source>
        <dbReference type="EMBL" id="PPK54596.1"/>
    </source>
</evidence>
<dbReference type="InterPro" id="IPR052345">
    <property type="entry name" value="Rad_response_metalloprotease"/>
</dbReference>
<dbReference type="Gene3D" id="1.10.10.2910">
    <property type="match status" value="1"/>
</dbReference>